<dbReference type="Pfam" id="PF00107">
    <property type="entry name" value="ADH_zinc_N"/>
    <property type="match status" value="1"/>
</dbReference>
<feature type="domain" description="Alcohol dehydrogenase-like C-terminal" evidence="12">
    <location>
        <begin position="201"/>
        <end position="358"/>
    </location>
</feature>
<evidence type="ECO:0000256" key="4">
    <source>
        <dbReference type="ARBA" id="ARBA00022833"/>
    </source>
</evidence>
<dbReference type="GO" id="GO:0019568">
    <property type="term" value="P:arabinose catabolic process"/>
    <property type="evidence" value="ECO:0007669"/>
    <property type="project" value="UniProtKB-KW"/>
</dbReference>
<dbReference type="Gene3D" id="3.90.180.10">
    <property type="entry name" value="Medium-chain alcohol dehydrogenases, catalytic domain"/>
    <property type="match status" value="1"/>
</dbReference>
<evidence type="ECO:0000313" key="15">
    <source>
        <dbReference type="Proteomes" id="UP000829364"/>
    </source>
</evidence>
<evidence type="ECO:0000256" key="8">
    <source>
        <dbReference type="ARBA" id="ARBA00037881"/>
    </source>
</evidence>
<dbReference type="InterPro" id="IPR045306">
    <property type="entry name" value="SDH-like"/>
</dbReference>
<dbReference type="KEGG" id="ptkz:JDV02_008747"/>
<dbReference type="SUPFAM" id="SSF50129">
    <property type="entry name" value="GroES-like"/>
    <property type="match status" value="1"/>
</dbReference>
<dbReference type="GO" id="GO:0006062">
    <property type="term" value="P:sorbitol catabolic process"/>
    <property type="evidence" value="ECO:0007669"/>
    <property type="project" value="TreeGrafter"/>
</dbReference>
<evidence type="ECO:0000256" key="2">
    <source>
        <dbReference type="ARBA" id="ARBA00008072"/>
    </source>
</evidence>
<evidence type="ECO:0000256" key="11">
    <source>
        <dbReference type="ARBA" id="ARBA00049317"/>
    </source>
</evidence>
<evidence type="ECO:0000259" key="13">
    <source>
        <dbReference type="Pfam" id="PF08240"/>
    </source>
</evidence>
<dbReference type="Gene3D" id="3.40.50.720">
    <property type="entry name" value="NAD(P)-binding Rossmann-like Domain"/>
    <property type="match status" value="1"/>
</dbReference>
<comment type="catalytic activity">
    <reaction evidence="11">
        <text>L-arabinitol + NAD(+) = L-xylulose + NADH + H(+)</text>
        <dbReference type="Rhea" id="RHEA:16381"/>
        <dbReference type="ChEBI" id="CHEBI:15378"/>
        <dbReference type="ChEBI" id="CHEBI:17399"/>
        <dbReference type="ChEBI" id="CHEBI:18403"/>
        <dbReference type="ChEBI" id="CHEBI:57540"/>
        <dbReference type="ChEBI" id="CHEBI:57945"/>
        <dbReference type="EC" id="1.1.1.12"/>
    </reaction>
</comment>
<evidence type="ECO:0000256" key="1">
    <source>
        <dbReference type="ARBA" id="ARBA00001947"/>
    </source>
</evidence>
<gene>
    <name evidence="14" type="ORF">JDV02_008747</name>
</gene>
<dbReference type="Pfam" id="PF08240">
    <property type="entry name" value="ADH_N"/>
    <property type="match status" value="1"/>
</dbReference>
<proteinExistence type="inferred from homology"/>
<keyword evidence="6 14" id="KW-0560">Oxidoreductase</keyword>
<dbReference type="CDD" id="cd05285">
    <property type="entry name" value="sorbitol_DH"/>
    <property type="match status" value="1"/>
</dbReference>
<evidence type="ECO:0000256" key="5">
    <source>
        <dbReference type="ARBA" id="ARBA00022935"/>
    </source>
</evidence>
<dbReference type="GeneID" id="72070692"/>
<comment type="pathway">
    <text evidence="8">Carbohydrate degradation; L-arabinose degradation via L-arabinitol; D-xylulose 5-phosphate from L-arabinose (fungal route): step 2/5.</text>
</comment>
<evidence type="ECO:0000256" key="3">
    <source>
        <dbReference type="ARBA" id="ARBA00022723"/>
    </source>
</evidence>
<name>A0A9Q8QMN9_9HYPO</name>
<dbReference type="InterPro" id="IPR013149">
    <property type="entry name" value="ADH-like_C"/>
</dbReference>
<dbReference type="GO" id="GO:0003939">
    <property type="term" value="F:L-iditol 2-dehydrogenase (NAD+) activity"/>
    <property type="evidence" value="ECO:0007669"/>
    <property type="project" value="TreeGrafter"/>
</dbReference>
<dbReference type="GO" id="GO:0050019">
    <property type="term" value="F:L-arabinitol 4-dehydrogenase activity"/>
    <property type="evidence" value="ECO:0007669"/>
    <property type="project" value="UniProtKB-EC"/>
</dbReference>
<evidence type="ECO:0000256" key="7">
    <source>
        <dbReference type="ARBA" id="ARBA00023027"/>
    </source>
</evidence>
<dbReference type="RefSeq" id="XP_047846384.1">
    <property type="nucleotide sequence ID" value="XM_047990377.1"/>
</dbReference>
<protein>
    <recommendedName>
        <fullName evidence="10">L-arabinitol 4-dehydrogenase</fullName>
        <ecNumber evidence="9">1.1.1.12</ecNumber>
    </recommendedName>
</protein>
<dbReference type="AlphaFoldDB" id="A0A9Q8QMN9"/>
<keyword evidence="3" id="KW-0479">Metal-binding</keyword>
<dbReference type="FunFam" id="3.40.50.720:FF:000068">
    <property type="entry name" value="Sorbitol dehydrogenase"/>
    <property type="match status" value="1"/>
</dbReference>
<dbReference type="EMBL" id="CP086361">
    <property type="protein sequence ID" value="UNI22903.1"/>
    <property type="molecule type" value="Genomic_DNA"/>
</dbReference>
<evidence type="ECO:0000256" key="6">
    <source>
        <dbReference type="ARBA" id="ARBA00023002"/>
    </source>
</evidence>
<comment type="cofactor">
    <cofactor evidence="1">
        <name>Zn(2+)</name>
        <dbReference type="ChEBI" id="CHEBI:29105"/>
    </cofactor>
</comment>
<reference evidence="14" key="1">
    <citation type="submission" date="2021-11" db="EMBL/GenBank/DDBJ databases">
        <title>Purpureocillium_takamizusanense_genome.</title>
        <authorList>
            <person name="Nguyen N.-H."/>
        </authorList>
    </citation>
    <scope>NUCLEOTIDE SEQUENCE</scope>
    <source>
        <strain evidence="14">PT3</strain>
    </source>
</reference>
<organism evidence="14 15">
    <name type="scientific">Purpureocillium takamizusanense</name>
    <dbReference type="NCBI Taxonomy" id="2060973"/>
    <lineage>
        <taxon>Eukaryota</taxon>
        <taxon>Fungi</taxon>
        <taxon>Dikarya</taxon>
        <taxon>Ascomycota</taxon>
        <taxon>Pezizomycotina</taxon>
        <taxon>Sordariomycetes</taxon>
        <taxon>Hypocreomycetidae</taxon>
        <taxon>Hypocreales</taxon>
        <taxon>Ophiocordycipitaceae</taxon>
        <taxon>Purpureocillium</taxon>
    </lineage>
</organism>
<dbReference type="SUPFAM" id="SSF51735">
    <property type="entry name" value="NAD(P)-binding Rossmann-fold domains"/>
    <property type="match status" value="1"/>
</dbReference>
<dbReference type="EC" id="1.1.1.12" evidence="9"/>
<evidence type="ECO:0000256" key="9">
    <source>
        <dbReference type="ARBA" id="ARBA00038954"/>
    </source>
</evidence>
<evidence type="ECO:0000256" key="10">
    <source>
        <dbReference type="ARBA" id="ARBA00039783"/>
    </source>
</evidence>
<keyword evidence="5" id="KW-0119">Carbohydrate metabolism</keyword>
<dbReference type="OrthoDB" id="2148442at2759"/>
<keyword evidence="5" id="KW-0054">Arabinose catabolism</keyword>
<dbReference type="InterPro" id="IPR013154">
    <property type="entry name" value="ADH-like_N"/>
</dbReference>
<dbReference type="PANTHER" id="PTHR43161">
    <property type="entry name" value="SORBITOL DEHYDROGENASE"/>
    <property type="match status" value="1"/>
</dbReference>
<keyword evidence="7" id="KW-0520">NAD</keyword>
<evidence type="ECO:0000313" key="14">
    <source>
        <dbReference type="EMBL" id="UNI22903.1"/>
    </source>
</evidence>
<keyword evidence="4" id="KW-0862">Zinc</keyword>
<sequence length="415" mass="44006">MAPTAIVTAPDAGPGSAAVAAADDMANPSLVVTKDGRIKMEDAPMVDPRPDEVLLHVRATGICGSDIHFWHHGRIGDITVEGDCILGHEGAAEVVAVGANVSHLKAGDRVAIEPGVSCGKCFLCVDGRYNLCQDVAFAGVFPHPGTARRFKTHPASHAHRLPRGVSYQTAALVEPLSVAMHALRTSPVTLGAPAAVFGAGPIGLLTMAVARASGAHPIVITDLDEGRLAFARRFEPRCLTYRIEKGDSPEQSARKIRRLFAAAAREGSECESHGEDQGEDEAVDEYPMPQVVLECTGVESSIATAGYTARRGGTVNVVGVSPRITIDNVPFMHMSLAEIKLLFINRYHDTWPAAIRAIEGGLIDAEKLDMMVTHRFRLEEAVEAMTLVGGKTRPAGGDPVIKVQIVDDKTSPLGG</sequence>
<keyword evidence="15" id="KW-1185">Reference proteome</keyword>
<feature type="domain" description="Alcohol dehydrogenase-like N-terminal" evidence="13">
    <location>
        <begin position="50"/>
        <end position="162"/>
    </location>
</feature>
<dbReference type="Proteomes" id="UP000829364">
    <property type="component" value="Chromosome 8"/>
</dbReference>
<dbReference type="GO" id="GO:0046872">
    <property type="term" value="F:metal ion binding"/>
    <property type="evidence" value="ECO:0007669"/>
    <property type="project" value="UniProtKB-KW"/>
</dbReference>
<dbReference type="InterPro" id="IPR036291">
    <property type="entry name" value="NAD(P)-bd_dom_sf"/>
</dbReference>
<accession>A0A9Q8QMN9</accession>
<dbReference type="InterPro" id="IPR011032">
    <property type="entry name" value="GroES-like_sf"/>
</dbReference>
<evidence type="ECO:0000259" key="12">
    <source>
        <dbReference type="Pfam" id="PF00107"/>
    </source>
</evidence>
<dbReference type="PANTHER" id="PTHR43161:SF4">
    <property type="entry name" value="D-XYLULOSE REDUCTASE"/>
    <property type="match status" value="1"/>
</dbReference>
<comment type="similarity">
    <text evidence="2">Belongs to the zinc-containing alcohol dehydrogenase family.</text>
</comment>